<reference evidence="4" key="1">
    <citation type="submission" date="2021-01" db="EMBL/GenBank/DDBJ databases">
        <title>Whole genome shotgun sequence of Acrocarpospora phusangensis NBRC 108782.</title>
        <authorList>
            <person name="Komaki H."/>
            <person name="Tamura T."/>
        </authorList>
    </citation>
    <scope>NUCLEOTIDE SEQUENCE</scope>
    <source>
        <strain evidence="4">NBRC 108782</strain>
    </source>
</reference>
<dbReference type="SUPFAM" id="SSF51735">
    <property type="entry name" value="NAD(P)-binding Rossmann-fold domains"/>
    <property type="match status" value="1"/>
</dbReference>
<accession>A0A919ULP1</accession>
<keyword evidence="1" id="KW-0596">Phosphopantetheine</keyword>
<dbReference type="Pfam" id="PF07993">
    <property type="entry name" value="NAD_binding_4"/>
    <property type="match status" value="2"/>
</dbReference>
<evidence type="ECO:0000256" key="2">
    <source>
        <dbReference type="ARBA" id="ARBA00022553"/>
    </source>
</evidence>
<keyword evidence="2" id="KW-0597">Phosphoprotein</keyword>
<feature type="domain" description="Thioester reductase (TE)" evidence="3">
    <location>
        <begin position="53"/>
        <end position="187"/>
    </location>
</feature>
<evidence type="ECO:0000313" key="4">
    <source>
        <dbReference type="EMBL" id="GIH26179.1"/>
    </source>
</evidence>
<evidence type="ECO:0000259" key="3">
    <source>
        <dbReference type="Pfam" id="PF07993"/>
    </source>
</evidence>
<dbReference type="AlphaFoldDB" id="A0A919ULP1"/>
<name>A0A919ULP1_9ACTN</name>
<comment type="caution">
    <text evidence="4">The sequence shown here is derived from an EMBL/GenBank/DDBJ whole genome shotgun (WGS) entry which is preliminary data.</text>
</comment>
<gene>
    <name evidence="4" type="ORF">Aph01nite_44890</name>
</gene>
<dbReference type="EMBL" id="BOOA01000036">
    <property type="protein sequence ID" value="GIH26179.1"/>
    <property type="molecule type" value="Genomic_DNA"/>
</dbReference>
<dbReference type="InterPro" id="IPR013120">
    <property type="entry name" value="FAR_NAD-bd"/>
</dbReference>
<evidence type="ECO:0000256" key="1">
    <source>
        <dbReference type="ARBA" id="ARBA00022450"/>
    </source>
</evidence>
<organism evidence="4 5">
    <name type="scientific">Acrocarpospora phusangensis</name>
    <dbReference type="NCBI Taxonomy" id="1070424"/>
    <lineage>
        <taxon>Bacteria</taxon>
        <taxon>Bacillati</taxon>
        <taxon>Actinomycetota</taxon>
        <taxon>Actinomycetes</taxon>
        <taxon>Streptosporangiales</taxon>
        <taxon>Streptosporangiaceae</taxon>
        <taxon>Acrocarpospora</taxon>
    </lineage>
</organism>
<dbReference type="Proteomes" id="UP000640052">
    <property type="component" value="Unassembled WGS sequence"/>
</dbReference>
<protein>
    <recommendedName>
        <fullName evidence="3">Thioester reductase (TE) domain-containing protein</fullName>
    </recommendedName>
</protein>
<dbReference type="PANTHER" id="PTHR44845:SF6">
    <property type="entry name" value="BETA-ALANINE-ACTIVATING ENZYME"/>
    <property type="match status" value="1"/>
</dbReference>
<proteinExistence type="predicted"/>
<dbReference type="RefSeq" id="WP_275419270.1">
    <property type="nucleotide sequence ID" value="NZ_BOOA01000036.1"/>
</dbReference>
<dbReference type="InterPro" id="IPR036291">
    <property type="entry name" value="NAD(P)-bd_dom_sf"/>
</dbReference>
<evidence type="ECO:0000313" key="5">
    <source>
        <dbReference type="Proteomes" id="UP000640052"/>
    </source>
</evidence>
<keyword evidence="5" id="KW-1185">Reference proteome</keyword>
<sequence>MGESPSGERPWTVLLTGATGFLGSQLLSRLVRDGARVICLVRGGSARPVGGDAVVGDLGSPMLGLGVQRFEELADEVDVICHNGGIINFAESYAALKTVNVGGTVEVLRLAALGGGIPVHYVSTLGVHLGDAYRGIRVTEADAPDDPLGLDGGYNQSKWVADRLVSEARSRGIPVSVHRPARIGGDSPYRERE</sequence>
<dbReference type="Gene3D" id="3.40.50.720">
    <property type="entry name" value="NAD(P)-binding Rossmann-like Domain"/>
    <property type="match status" value="1"/>
</dbReference>
<dbReference type="PANTHER" id="PTHR44845">
    <property type="entry name" value="CARRIER DOMAIN-CONTAINING PROTEIN"/>
    <property type="match status" value="1"/>
</dbReference>
<feature type="domain" description="Thioester reductase (TE)" evidence="3">
    <location>
        <begin position="15"/>
        <end position="45"/>
    </location>
</feature>